<evidence type="ECO:0000256" key="1">
    <source>
        <dbReference type="SAM" id="Phobius"/>
    </source>
</evidence>
<dbReference type="Pfam" id="PF11694">
    <property type="entry name" value="DUF3290"/>
    <property type="match status" value="1"/>
</dbReference>
<dbReference type="AlphaFoldDB" id="A0A0R1LW51"/>
<keyword evidence="3" id="KW-1185">Reference proteome</keyword>
<organism evidence="2 3">
    <name type="scientific">Secundilactobacillus odoratitofui DSM 19909 = JCM 15043</name>
    <dbReference type="NCBI Taxonomy" id="1423776"/>
    <lineage>
        <taxon>Bacteria</taxon>
        <taxon>Bacillati</taxon>
        <taxon>Bacillota</taxon>
        <taxon>Bacilli</taxon>
        <taxon>Lactobacillales</taxon>
        <taxon>Lactobacillaceae</taxon>
        <taxon>Secundilactobacillus</taxon>
    </lineage>
</organism>
<comment type="caution">
    <text evidence="2">The sequence shown here is derived from an EMBL/GenBank/DDBJ whole genome shotgun (WGS) entry which is preliminary data.</text>
</comment>
<evidence type="ECO:0000313" key="3">
    <source>
        <dbReference type="Proteomes" id="UP000051160"/>
    </source>
</evidence>
<dbReference type="Proteomes" id="UP000051160">
    <property type="component" value="Unassembled WGS sequence"/>
</dbReference>
<evidence type="ECO:0008006" key="4">
    <source>
        <dbReference type="Google" id="ProtNLM"/>
    </source>
</evidence>
<gene>
    <name evidence="2" type="ORF">FD04_GL002422</name>
</gene>
<dbReference type="EMBL" id="AZEE01000004">
    <property type="protein sequence ID" value="KRK99648.1"/>
    <property type="molecule type" value="Genomic_DNA"/>
</dbReference>
<reference evidence="2 3" key="1">
    <citation type="journal article" date="2015" name="Genome Announc.">
        <title>Expanding the biotechnology potential of lactobacilli through comparative genomics of 213 strains and associated genera.</title>
        <authorList>
            <person name="Sun Z."/>
            <person name="Harris H.M."/>
            <person name="McCann A."/>
            <person name="Guo C."/>
            <person name="Argimon S."/>
            <person name="Zhang W."/>
            <person name="Yang X."/>
            <person name="Jeffery I.B."/>
            <person name="Cooney J.C."/>
            <person name="Kagawa T.F."/>
            <person name="Liu W."/>
            <person name="Song Y."/>
            <person name="Salvetti E."/>
            <person name="Wrobel A."/>
            <person name="Rasinkangas P."/>
            <person name="Parkhill J."/>
            <person name="Rea M.C."/>
            <person name="O'Sullivan O."/>
            <person name="Ritari J."/>
            <person name="Douillard F.P."/>
            <person name="Paul Ross R."/>
            <person name="Yang R."/>
            <person name="Briner A.E."/>
            <person name="Felis G.E."/>
            <person name="de Vos W.M."/>
            <person name="Barrangou R."/>
            <person name="Klaenhammer T.R."/>
            <person name="Caufield P.W."/>
            <person name="Cui Y."/>
            <person name="Zhang H."/>
            <person name="O'Toole P.W."/>
        </authorList>
    </citation>
    <scope>NUCLEOTIDE SEQUENCE [LARGE SCALE GENOMIC DNA]</scope>
    <source>
        <strain evidence="2 3">DSM 19909</strain>
    </source>
</reference>
<proteinExistence type="predicted"/>
<sequence>MTFYTYEYLKNQNFTVSYIRLTILTVLLIAAFIVFLRYFRNRTAVKYRDLTVIFLIASLLMIGFQFQNFSALKSTRNNSNNVLGILTKIGKRNHVSPENLQTNTTTASDSMLVRNSKTQQYYRVLYNDDQSGFIIEKINLQLTNTKVKVVGGN</sequence>
<dbReference type="PATRIC" id="fig|1423776.4.peg.2458"/>
<keyword evidence="1" id="KW-0812">Transmembrane</keyword>
<name>A0A0R1LW51_9LACO</name>
<keyword evidence="1" id="KW-0472">Membrane</keyword>
<dbReference type="InterPro" id="IPR021707">
    <property type="entry name" value="DUF3290"/>
</dbReference>
<dbReference type="RefSeq" id="WP_056946359.1">
    <property type="nucleotide sequence ID" value="NZ_AZEE01000004.1"/>
</dbReference>
<evidence type="ECO:0000313" key="2">
    <source>
        <dbReference type="EMBL" id="KRK99648.1"/>
    </source>
</evidence>
<feature type="transmembrane region" description="Helical" evidence="1">
    <location>
        <begin position="50"/>
        <end position="69"/>
    </location>
</feature>
<keyword evidence="1" id="KW-1133">Transmembrane helix</keyword>
<accession>A0A0R1LW51</accession>
<dbReference type="STRING" id="1423776.FD04_GL002422"/>
<feature type="transmembrane region" description="Helical" evidence="1">
    <location>
        <begin position="18"/>
        <end position="38"/>
    </location>
</feature>
<protein>
    <recommendedName>
        <fullName evidence="4">DUF3290 domain-containing protein</fullName>
    </recommendedName>
</protein>